<gene>
    <name evidence="5" type="primary">LOC107006461</name>
</gene>
<evidence type="ECO:0000256" key="3">
    <source>
        <dbReference type="ARBA" id="ARBA00023315"/>
    </source>
</evidence>
<evidence type="ECO:0000256" key="1">
    <source>
        <dbReference type="ARBA" id="ARBA00009861"/>
    </source>
</evidence>
<dbReference type="Pfam" id="PF02458">
    <property type="entry name" value="Transferase"/>
    <property type="match status" value="1"/>
</dbReference>
<comment type="similarity">
    <text evidence="1">Belongs to the plant acyltransferase family.</text>
</comment>
<dbReference type="GeneID" id="107006461"/>
<reference evidence="4" key="1">
    <citation type="journal article" date="2014" name="Nat. Genet.">
        <title>The genome of the stress-tolerant wild tomato species Solanum pennellii.</title>
        <authorList>
            <person name="Bolger A."/>
            <person name="Scossa F."/>
            <person name="Bolger M.E."/>
            <person name="Lanz C."/>
            <person name="Maumus F."/>
            <person name="Tohge T."/>
            <person name="Quesneville H."/>
            <person name="Alseekh S."/>
            <person name="Sorensen I."/>
            <person name="Lichtenstein G."/>
            <person name="Fich E.A."/>
            <person name="Conte M."/>
            <person name="Keller H."/>
            <person name="Schneeberger K."/>
            <person name="Schwacke R."/>
            <person name="Ofner I."/>
            <person name="Vrebalov J."/>
            <person name="Xu Y."/>
            <person name="Osorio S."/>
            <person name="Aflitos S.A."/>
            <person name="Schijlen E."/>
            <person name="Jimenez-Gomez J.M."/>
            <person name="Ryngajllo M."/>
            <person name="Kimura S."/>
            <person name="Kumar R."/>
            <person name="Koenig D."/>
            <person name="Headland L.R."/>
            <person name="Maloof J.N."/>
            <person name="Sinha N."/>
            <person name="van Ham R.C."/>
            <person name="Lankhorst R.K."/>
            <person name="Mao L."/>
            <person name="Vogel A."/>
            <person name="Arsova B."/>
            <person name="Panstruga R."/>
            <person name="Fei Z."/>
            <person name="Rose J.K."/>
            <person name="Zamir D."/>
            <person name="Carrari F."/>
            <person name="Giovannoni J.J."/>
            <person name="Weigel D."/>
            <person name="Usadel B."/>
            <person name="Fernie A.R."/>
        </authorList>
    </citation>
    <scope>NUCLEOTIDE SEQUENCE [LARGE SCALE GENOMIC DNA]</scope>
    <source>
        <strain evidence="4">cv. LA0716</strain>
    </source>
</reference>
<keyword evidence="4" id="KW-1185">Reference proteome</keyword>
<keyword evidence="2" id="KW-0808">Transferase</keyword>
<proteinExistence type="inferred from homology"/>
<protein>
    <submittedName>
        <fullName evidence="5">Acylsugar acyltransferase 3-like</fullName>
    </submittedName>
</protein>
<dbReference type="PANTHER" id="PTHR31623:SF45">
    <property type="entry name" value="ACYLSUGAR ACYLTRANSFERASE 3-LIKE"/>
    <property type="match status" value="1"/>
</dbReference>
<dbReference type="Proteomes" id="UP000694930">
    <property type="component" value="Chromosome 12"/>
</dbReference>
<reference evidence="5" key="2">
    <citation type="submission" date="2025-08" db="UniProtKB">
        <authorList>
            <consortium name="RefSeq"/>
        </authorList>
    </citation>
    <scope>IDENTIFICATION</scope>
</reference>
<evidence type="ECO:0000256" key="2">
    <source>
        <dbReference type="ARBA" id="ARBA00022679"/>
    </source>
</evidence>
<evidence type="ECO:0000313" key="4">
    <source>
        <dbReference type="Proteomes" id="UP000694930"/>
    </source>
</evidence>
<organism evidence="4 5">
    <name type="scientific">Solanum pennellii</name>
    <name type="common">Tomato</name>
    <name type="synonym">Lycopersicon pennellii</name>
    <dbReference type="NCBI Taxonomy" id="28526"/>
    <lineage>
        <taxon>Eukaryota</taxon>
        <taxon>Viridiplantae</taxon>
        <taxon>Streptophyta</taxon>
        <taxon>Embryophyta</taxon>
        <taxon>Tracheophyta</taxon>
        <taxon>Spermatophyta</taxon>
        <taxon>Magnoliopsida</taxon>
        <taxon>eudicotyledons</taxon>
        <taxon>Gunneridae</taxon>
        <taxon>Pentapetalae</taxon>
        <taxon>asterids</taxon>
        <taxon>lamiids</taxon>
        <taxon>Solanales</taxon>
        <taxon>Solanaceae</taxon>
        <taxon>Solanoideae</taxon>
        <taxon>Solaneae</taxon>
        <taxon>Solanum</taxon>
        <taxon>Solanum subgen. Lycopersicon</taxon>
    </lineage>
</organism>
<dbReference type="Gene3D" id="3.30.559.10">
    <property type="entry name" value="Chloramphenicol acetyltransferase-like domain"/>
    <property type="match status" value="2"/>
</dbReference>
<name>A0ABM1FR23_SOLPN</name>
<accession>A0ABM1FR23</accession>
<dbReference type="PANTHER" id="PTHR31623">
    <property type="entry name" value="F21J9.9"/>
    <property type="match status" value="1"/>
</dbReference>
<keyword evidence="3" id="KW-0012">Acyltransferase</keyword>
<evidence type="ECO:0000313" key="5">
    <source>
        <dbReference type="RefSeq" id="XP_015060496.1"/>
    </source>
</evidence>
<sequence length="440" mass="49070">MASTILSPSTLLISQKIIKPSSPTPPTKKLHNLSLIDQAIANIYIPFALFYTKQQLNSIPKSPSQISHILENSLSQILTLYYPYGGRLHDNTIVDCDDTGAEFLQVQIDSSISEALDCHNTFIERAIFPENLPWKNYTNRGLIVAQLSYFNCGGIAISMCSSHKIGDGCNSYYMFRDWAKITSNPNGVKPIISYLEQSIYPSPPSGPLNSPIIGLKKEDCVQRRYIFSPSKLNELKTLVIAETEIQNPTRTEVVSGLLFKSIVFAIKANSGSFLPSTLVQHIDLRNQLNLPQNIVGNILTSFSTSIYNEESMKLSIIVSEMRKGKEQAYKSDNVKQNVLVDKIFESTLAKEEMYHSSSSSSTCDTYLCSSFVKFPFHEIDFGWGKPIKVSVANGPFGKVIYLMGNQSGGIDAFVMLSEQDMFVLERDTQLLEFAYLVPIS</sequence>
<dbReference type="RefSeq" id="XP_015060496.1">
    <property type="nucleotide sequence ID" value="XM_015205010.1"/>
</dbReference>
<dbReference type="InterPro" id="IPR023213">
    <property type="entry name" value="CAT-like_dom_sf"/>
</dbReference>